<name>A0A640WBH5_9GAMM</name>
<dbReference type="Proteomes" id="UP000466024">
    <property type="component" value="Unassembled WGS sequence"/>
</dbReference>
<proteinExistence type="predicted"/>
<evidence type="ECO:0000313" key="2">
    <source>
        <dbReference type="Proteomes" id="UP000466024"/>
    </source>
</evidence>
<dbReference type="RefSeq" id="WP_149436240.1">
    <property type="nucleotide sequence ID" value="NZ_VTPX01000009.1"/>
</dbReference>
<keyword evidence="2" id="KW-1185">Reference proteome</keyword>
<reference evidence="1 2" key="1">
    <citation type="submission" date="2019-08" db="EMBL/GenBank/DDBJ databases">
        <title>Bioinformatics analysis of the strain L3 and L5.</title>
        <authorList>
            <person name="Li X."/>
        </authorList>
    </citation>
    <scope>NUCLEOTIDE SEQUENCE [LARGE SCALE GENOMIC DNA]</scope>
    <source>
        <strain evidence="1 2">L3</strain>
    </source>
</reference>
<evidence type="ECO:0000313" key="1">
    <source>
        <dbReference type="EMBL" id="KAA0016829.1"/>
    </source>
</evidence>
<sequence length="88" mass="9971">MTSSLRLGFDLPPSLRLKTLEAGVECCDGYQQVPYVQIVRPRCLVDISIWSKSPAFIDRDSIRGVTQHIGSNLVEHWPVSMSVKAWQR</sequence>
<comment type="caution">
    <text evidence="1">The sequence shown here is derived from an EMBL/GenBank/DDBJ whole genome shotgun (WGS) entry which is preliminary data.</text>
</comment>
<protein>
    <submittedName>
        <fullName evidence="1">Uncharacterized protein</fullName>
    </submittedName>
</protein>
<dbReference type="AlphaFoldDB" id="A0A640WBH5"/>
<dbReference type="EMBL" id="VTPX01000009">
    <property type="protein sequence ID" value="KAA0016829.1"/>
    <property type="molecule type" value="Genomic_DNA"/>
</dbReference>
<gene>
    <name evidence="1" type="ORF">F0A16_15120</name>
</gene>
<accession>A0A640WBH5</accession>
<organism evidence="1 2">
    <name type="scientific">Salinicola corii</name>
    <dbReference type="NCBI Taxonomy" id="2606937"/>
    <lineage>
        <taxon>Bacteria</taxon>
        <taxon>Pseudomonadati</taxon>
        <taxon>Pseudomonadota</taxon>
        <taxon>Gammaproteobacteria</taxon>
        <taxon>Oceanospirillales</taxon>
        <taxon>Halomonadaceae</taxon>
        <taxon>Salinicola</taxon>
    </lineage>
</organism>